<evidence type="ECO:0000313" key="8">
    <source>
        <dbReference type="EMBL" id="QJE95073.1"/>
    </source>
</evidence>
<dbReference type="Pfam" id="PF18884">
    <property type="entry name" value="TSP3_bac"/>
    <property type="match status" value="6"/>
</dbReference>
<dbReference type="Proteomes" id="UP000501812">
    <property type="component" value="Chromosome"/>
</dbReference>
<feature type="chain" id="PRO_5032905603" evidence="6">
    <location>
        <begin position="22"/>
        <end position="1182"/>
    </location>
</feature>
<feature type="compositionally biased region" description="Polar residues" evidence="5">
    <location>
        <begin position="361"/>
        <end position="375"/>
    </location>
</feature>
<keyword evidence="4" id="KW-0106">Calcium</keyword>
<dbReference type="SUPFAM" id="SSF49785">
    <property type="entry name" value="Galactose-binding domain-like"/>
    <property type="match status" value="2"/>
</dbReference>
<dbReference type="AlphaFoldDB" id="A0A858RG07"/>
<evidence type="ECO:0000256" key="4">
    <source>
        <dbReference type="ARBA" id="ARBA00022837"/>
    </source>
</evidence>
<proteinExistence type="predicted"/>
<comment type="subcellular location">
    <subcellularLocation>
        <location evidence="1">Secreted</location>
    </subcellularLocation>
</comment>
<dbReference type="Gene3D" id="2.60.120.260">
    <property type="entry name" value="Galactose-binding domain-like"/>
    <property type="match status" value="2"/>
</dbReference>
<name>A0A858RG07_9BACT</name>
<evidence type="ECO:0000256" key="6">
    <source>
        <dbReference type="SAM" id="SignalP"/>
    </source>
</evidence>
<dbReference type="PANTHER" id="PTHR37467:SF1">
    <property type="entry name" value="EXPORTED CALCIUM-BINDING GLYCOPROTEIN"/>
    <property type="match status" value="1"/>
</dbReference>
<organism evidence="8 9">
    <name type="scientific">Luteolibacter luteus</name>
    <dbReference type="NCBI Taxonomy" id="2728835"/>
    <lineage>
        <taxon>Bacteria</taxon>
        <taxon>Pseudomonadati</taxon>
        <taxon>Verrucomicrobiota</taxon>
        <taxon>Verrucomicrobiia</taxon>
        <taxon>Verrucomicrobiales</taxon>
        <taxon>Verrucomicrobiaceae</taxon>
        <taxon>Luteolibacter</taxon>
    </lineage>
</organism>
<keyword evidence="3 6" id="KW-0732">Signal</keyword>
<feature type="compositionally biased region" description="Basic and acidic residues" evidence="5">
    <location>
        <begin position="619"/>
        <end position="636"/>
    </location>
</feature>
<dbReference type="InterPro" id="IPR059100">
    <property type="entry name" value="TSP3_bac"/>
</dbReference>
<reference evidence="8 9" key="1">
    <citation type="submission" date="2020-04" db="EMBL/GenBank/DDBJ databases">
        <title>Luteolibacter sp. G-1-1-1 isolated from soil.</title>
        <authorList>
            <person name="Dahal R.H."/>
        </authorList>
    </citation>
    <scope>NUCLEOTIDE SEQUENCE [LARGE SCALE GENOMIC DNA]</scope>
    <source>
        <strain evidence="8 9">G-1-1-1</strain>
    </source>
</reference>
<dbReference type="Pfam" id="PF00754">
    <property type="entry name" value="F5_F8_type_C"/>
    <property type="match status" value="1"/>
</dbReference>
<sequence>MRNPIVTILGLCALVPTPSSAAPVTWITGPTPTVNESSISLAGTLAHAGTWGDSNGAGPLSVVVGSETIIFANAPVGNDIGTNNAITDSGYVYYDTNIWTPPGATNPNFDRIMDGFATAGPNPTSVTLGNLLPGATYQVQLFSSDDRGCCNGRTQKWSDDPNNGVGTETSVYAMSTSSFVIGSFVADDTIQKFYVRGVSENSMAINAYVLRLIAAPDADGDQIPDSYEDAHPAILNKNNAADAANDPDGDNLSNLAEYQKGTDPQIADTDGDGLNDGADVAAGGSPLLVDTDSDGLSDFLEATVHHSSLNDTDSDDDNFSDSYEAATGSSLTSASSTPNGTTLTILGTGTAALLDSDLTDPENNGNDSTSQGSNFNWTAITSSNKSFFHVAGEGEAGAFDVFDNKVGNGEEKWCCDGVPLGGMQHVTVEFDGVVSLTHFTITSSGDSPQRDPRVWDILGSNDGVNFTPITRFNYAGQQIWTDRNQVIRVNLPATAKPYRYLRYAVYGTGSDQHALNEIEYFGTKSTTDADGDGLPAVYEALYPGFLSDSNINDAGLDPDGDGLSNAEEFTIGTRPDVKDSDNDGLDDDDELNNYGTFPGDPDTDRDGLTDGQEINTYDSDPKSQDSDSDRFRDGYEVAHGGDPADPLIGAGAKLTSIGTGTNALLGRDVTDHDDDGVEGSDPNTSFFDWVNITSTSKPFFDGFGGGEGAFDMFDNKVGGGEAKFYNGNTPVSVTMELPYTVQLTHFTLASGNDSPQRDPREWKIEGSTNGTTFQQIFAMTDKDSPLWISRNEVLRFDLPAPAAAYKYFRFTTTATGGTDFQLNEIELFGIEQDSDSDGMSDYFEVQYGFNPNNAADAGGDADNDGLTNAQEYVNGGNPEDSDTDDDGLNDAAEVTAGTKLNRKDSDLDGFSDFTEVGYGSNPNDSTSLPDFVPINWGAPTNITGNVSDIKTNGSLVHAWAGGNAVTVAELGVTFQQGPLLNDRYGDFDPYNRGGNQDYEALLSGGSYGNPGFIEIPNLIPGQQYQVQIWVADTRQCCSGRIYNYGTYDAEDPSVDLNSGVFGNEAANPGQYVIGTFTATQPSHFVFMAGASGGSQYNAMMVRQISAPVEGPKVTLAKFNGTAFEITVANLDTTKTYQLKRSTNMTSFDPLGSSFVPAASQQVLSDPAPPTGKAFYQIVEVSP</sequence>
<keyword evidence="9" id="KW-1185">Reference proteome</keyword>
<accession>A0A858RG07</accession>
<feature type="domain" description="F5/8 type C" evidence="7">
    <location>
        <begin position="382"/>
        <end position="507"/>
    </location>
</feature>
<gene>
    <name evidence="8" type="ORF">HHL09_04555</name>
</gene>
<evidence type="ECO:0000259" key="7">
    <source>
        <dbReference type="Pfam" id="PF00754"/>
    </source>
</evidence>
<dbReference type="EMBL" id="CP051774">
    <property type="protein sequence ID" value="QJE95073.1"/>
    <property type="molecule type" value="Genomic_DNA"/>
</dbReference>
<evidence type="ECO:0000313" key="9">
    <source>
        <dbReference type="Proteomes" id="UP000501812"/>
    </source>
</evidence>
<evidence type="ECO:0000256" key="2">
    <source>
        <dbReference type="ARBA" id="ARBA00022525"/>
    </source>
</evidence>
<feature type="region of interest" description="Disordered" evidence="5">
    <location>
        <begin position="356"/>
        <end position="375"/>
    </location>
</feature>
<feature type="compositionally biased region" description="Acidic residues" evidence="5">
    <location>
        <begin position="582"/>
        <end position="591"/>
    </location>
</feature>
<dbReference type="InterPro" id="IPR000421">
    <property type="entry name" value="FA58C"/>
</dbReference>
<dbReference type="InterPro" id="IPR028974">
    <property type="entry name" value="TSP_type-3_rpt"/>
</dbReference>
<evidence type="ECO:0000256" key="1">
    <source>
        <dbReference type="ARBA" id="ARBA00004613"/>
    </source>
</evidence>
<dbReference type="RefSeq" id="WP_169453294.1">
    <property type="nucleotide sequence ID" value="NZ_CP051774.1"/>
</dbReference>
<evidence type="ECO:0000256" key="5">
    <source>
        <dbReference type="SAM" id="MobiDB-lite"/>
    </source>
</evidence>
<dbReference type="KEGG" id="luo:HHL09_04555"/>
<evidence type="ECO:0000256" key="3">
    <source>
        <dbReference type="ARBA" id="ARBA00022729"/>
    </source>
</evidence>
<feature type="region of interest" description="Disordered" evidence="5">
    <location>
        <begin position="552"/>
        <end position="646"/>
    </location>
</feature>
<dbReference type="PANTHER" id="PTHR37467">
    <property type="entry name" value="EXPORTED CALCIUM-BINDING GLYCOPROTEIN-RELATED"/>
    <property type="match status" value="1"/>
</dbReference>
<dbReference type="GO" id="GO:0005509">
    <property type="term" value="F:calcium ion binding"/>
    <property type="evidence" value="ECO:0007669"/>
    <property type="project" value="InterPro"/>
</dbReference>
<dbReference type="InterPro" id="IPR053180">
    <property type="entry name" value="Ca-binding_acidic-repeat"/>
</dbReference>
<protein>
    <submittedName>
        <fullName evidence="8">Discoidin domain-containing protein</fullName>
    </submittedName>
</protein>
<keyword evidence="2" id="KW-0964">Secreted</keyword>
<feature type="signal peptide" evidence="6">
    <location>
        <begin position="1"/>
        <end position="21"/>
    </location>
</feature>
<dbReference type="SUPFAM" id="SSF103647">
    <property type="entry name" value="TSP type-3 repeat"/>
    <property type="match status" value="1"/>
</dbReference>
<dbReference type="InterPro" id="IPR008979">
    <property type="entry name" value="Galactose-bd-like_sf"/>
</dbReference>